<organism>
    <name type="scientific">Serpula lacrymans var. lacrymans (strain S7.9)</name>
    <name type="common">Dry rot fungus</name>
    <dbReference type="NCBI Taxonomy" id="578457"/>
    <lineage>
        <taxon>Eukaryota</taxon>
        <taxon>Fungi</taxon>
        <taxon>Dikarya</taxon>
        <taxon>Basidiomycota</taxon>
        <taxon>Agaricomycotina</taxon>
        <taxon>Agaricomycetes</taxon>
        <taxon>Agaricomycetidae</taxon>
        <taxon>Boletales</taxon>
        <taxon>Coniophorineae</taxon>
        <taxon>Serpulaceae</taxon>
        <taxon>Serpula</taxon>
    </lineage>
</organism>
<dbReference type="InterPro" id="IPR006603">
    <property type="entry name" value="PQ-loop_rpt"/>
</dbReference>
<dbReference type="Gene3D" id="1.20.1280.290">
    <property type="match status" value="2"/>
</dbReference>
<feature type="transmembrane region" description="Helical" evidence="5">
    <location>
        <begin position="191"/>
        <end position="214"/>
    </location>
</feature>
<reference evidence="6" key="1">
    <citation type="submission" date="2011-04" db="EMBL/GenBank/DDBJ databases">
        <title>Evolution of plant cell wall degrading machinery underlies the functional diversity of forest fungi.</title>
        <authorList>
            <consortium name="US DOE Joint Genome Institute (JGI-PGF)"/>
            <person name="Eastwood D.C."/>
            <person name="Floudas D."/>
            <person name="Binder M."/>
            <person name="Majcherczyk A."/>
            <person name="Schneider P."/>
            <person name="Aerts A."/>
            <person name="Asiegbu F.O."/>
            <person name="Baker S.E."/>
            <person name="Barry K."/>
            <person name="Bendiksby M."/>
            <person name="Blumentritt M."/>
            <person name="Coutinho P.M."/>
            <person name="Cullen D."/>
            <person name="Cullen D."/>
            <person name="Gathman A."/>
            <person name="Goodell B."/>
            <person name="Henrissat B."/>
            <person name="Ihrmark K."/>
            <person name="Kauserud H."/>
            <person name="Kohler A."/>
            <person name="LaButti K."/>
            <person name="Lapidus A."/>
            <person name="Lavin J.L."/>
            <person name="Lee Y.-H."/>
            <person name="Lindquist E."/>
            <person name="Lilly W."/>
            <person name="Lucas S."/>
            <person name="Morin E."/>
            <person name="Murat C."/>
            <person name="Oguiza J.A."/>
            <person name="Park J."/>
            <person name="Pisabarro A.G."/>
            <person name="Riley R."/>
            <person name="Rosling A."/>
            <person name="Salamov A."/>
            <person name="Schmidt O."/>
            <person name="Schmutz J."/>
            <person name="Skrede I."/>
            <person name="Stenlid J."/>
            <person name="Wiebenga A."/>
            <person name="Xie X."/>
            <person name="Kues U."/>
            <person name="Hibbett D.S."/>
            <person name="Hoffmeister D."/>
            <person name="Hogberg N."/>
            <person name="Martin F."/>
            <person name="Grigoriev I.V."/>
            <person name="Watkinson S.C."/>
        </authorList>
    </citation>
    <scope>NUCLEOTIDE SEQUENCE</scope>
    <source>
        <strain evidence="6">S7.9</strain>
    </source>
</reference>
<keyword evidence="4 5" id="KW-0472">Membrane</keyword>
<dbReference type="AlphaFoldDB" id="F8P3Y1"/>
<dbReference type="GO" id="GO:0016020">
    <property type="term" value="C:membrane"/>
    <property type="evidence" value="ECO:0007669"/>
    <property type="project" value="UniProtKB-SubCell"/>
</dbReference>
<dbReference type="HOGENOM" id="CLU_040201_0_0_1"/>
<dbReference type="GeneID" id="18820185"/>
<evidence type="ECO:0000256" key="4">
    <source>
        <dbReference type="ARBA" id="ARBA00023136"/>
    </source>
</evidence>
<evidence type="ECO:0000313" key="6">
    <source>
        <dbReference type="EMBL" id="EGO22230.1"/>
    </source>
</evidence>
<feature type="transmembrane region" description="Helical" evidence="5">
    <location>
        <begin position="96"/>
        <end position="119"/>
    </location>
</feature>
<dbReference type="KEGG" id="sla:SERLADRAFT_472765"/>
<gene>
    <name evidence="6" type="ORF">SERLADRAFT_472765</name>
</gene>
<evidence type="ECO:0000256" key="2">
    <source>
        <dbReference type="ARBA" id="ARBA00022692"/>
    </source>
</evidence>
<feature type="transmembrane region" description="Helical" evidence="5">
    <location>
        <begin position="131"/>
        <end position="149"/>
    </location>
</feature>
<comment type="subcellular location">
    <subcellularLocation>
        <location evidence="1">Membrane</location>
        <topology evidence="1">Multi-pass membrane protein</topology>
    </subcellularLocation>
</comment>
<dbReference type="InterPro" id="IPR051415">
    <property type="entry name" value="LAAT-1"/>
</dbReference>
<dbReference type="SMART" id="SM00679">
    <property type="entry name" value="CTNS"/>
    <property type="match status" value="2"/>
</dbReference>
<dbReference type="EMBL" id="GL945437">
    <property type="protein sequence ID" value="EGO22230.1"/>
    <property type="molecule type" value="Genomic_DNA"/>
</dbReference>
<dbReference type="RefSeq" id="XP_007320768.1">
    <property type="nucleotide sequence ID" value="XM_007320706.1"/>
</dbReference>
<sequence>MVVSSVAENVFGTLGTVCWTIQLIPQIWKTYRSKSAEGLSPLFVFLWAVSGPFLGVYVIVQNLNIPLILQPQLFSALSLVSWCQCLYYNRKCSRTVCIMLFVAVAAIMAGFQTGMVFAVRSVYHDGTGNDAALRFFGIFSAVIIALALLPQYYEIYKHREVIGISTMFMAIDLLGGVFSDLSLVFKSNFDVIAGVTYSVVIVMDGLVIISALILNPRAHRRRMYESTIASESATNSTPAMIETASGASRYTGATPREV</sequence>
<accession>F8P3Y1</accession>
<evidence type="ECO:0008006" key="7">
    <source>
        <dbReference type="Google" id="ProtNLM"/>
    </source>
</evidence>
<evidence type="ECO:0000256" key="3">
    <source>
        <dbReference type="ARBA" id="ARBA00022989"/>
    </source>
</evidence>
<name>F8P3Y1_SERL9</name>
<feature type="transmembrane region" description="Helical" evidence="5">
    <location>
        <begin position="39"/>
        <end position="60"/>
    </location>
</feature>
<dbReference type="Pfam" id="PF04193">
    <property type="entry name" value="PQ-loop"/>
    <property type="match status" value="2"/>
</dbReference>
<dbReference type="OrthoDB" id="407617at2759"/>
<evidence type="ECO:0000256" key="5">
    <source>
        <dbReference type="SAM" id="Phobius"/>
    </source>
</evidence>
<evidence type="ECO:0000256" key="1">
    <source>
        <dbReference type="ARBA" id="ARBA00004141"/>
    </source>
</evidence>
<keyword evidence="2 5" id="KW-0812">Transmembrane</keyword>
<proteinExistence type="predicted"/>
<dbReference type="PANTHER" id="PTHR16201:SF37">
    <property type="entry name" value="PQ-LOOP REPEAT-CONTAINING PROTEIN"/>
    <property type="match status" value="1"/>
</dbReference>
<keyword evidence="3 5" id="KW-1133">Transmembrane helix</keyword>
<dbReference type="PANTHER" id="PTHR16201">
    <property type="entry name" value="SEVEN TRANSMEMBRANE PROTEIN 1-RELATED"/>
    <property type="match status" value="1"/>
</dbReference>
<feature type="transmembrane region" description="Helical" evidence="5">
    <location>
        <begin position="161"/>
        <end position="185"/>
    </location>
</feature>
<protein>
    <recommendedName>
        <fullName evidence="7">PQ-loop-domain-containing protein</fullName>
    </recommendedName>
</protein>
<dbReference type="Proteomes" id="UP000008064">
    <property type="component" value="Unassembled WGS sequence"/>
</dbReference>